<name>A0A0R0D7Z3_9GAMM</name>
<keyword evidence="3" id="KW-1185">Reference proteome</keyword>
<evidence type="ECO:0000313" key="3">
    <source>
        <dbReference type="Proteomes" id="UP000050956"/>
    </source>
</evidence>
<evidence type="ECO:0000313" key="2">
    <source>
        <dbReference type="EMBL" id="KRG77883.1"/>
    </source>
</evidence>
<comment type="caution">
    <text evidence="2">The sequence shown here is derived from an EMBL/GenBank/DDBJ whole genome shotgun (WGS) entry which is preliminary data.</text>
</comment>
<feature type="transmembrane region" description="Helical" evidence="1">
    <location>
        <begin position="25"/>
        <end position="45"/>
    </location>
</feature>
<proteinExistence type="predicted"/>
<dbReference type="Proteomes" id="UP000050956">
    <property type="component" value="Unassembled WGS sequence"/>
</dbReference>
<organism evidence="2 3">
    <name type="scientific">Stenotrophomonas ginsengisoli</name>
    <dbReference type="NCBI Taxonomy" id="336566"/>
    <lineage>
        <taxon>Bacteria</taxon>
        <taxon>Pseudomonadati</taxon>
        <taxon>Pseudomonadota</taxon>
        <taxon>Gammaproteobacteria</taxon>
        <taxon>Lysobacterales</taxon>
        <taxon>Lysobacteraceae</taxon>
        <taxon>Stenotrophomonas</taxon>
    </lineage>
</organism>
<evidence type="ECO:0000256" key="1">
    <source>
        <dbReference type="SAM" id="Phobius"/>
    </source>
</evidence>
<dbReference type="PATRIC" id="fig|336566.3.peg.629"/>
<accession>A0A0R0D7Z3</accession>
<protein>
    <submittedName>
        <fullName evidence="2">Uncharacterized protein</fullName>
    </submittedName>
</protein>
<reference evidence="2 3" key="1">
    <citation type="submission" date="2015-05" db="EMBL/GenBank/DDBJ databases">
        <title>Genome sequencing and analysis of members of genus Stenotrophomonas.</title>
        <authorList>
            <person name="Patil P.P."/>
            <person name="Midha S."/>
            <person name="Patil P.B."/>
        </authorList>
    </citation>
    <scope>NUCLEOTIDE SEQUENCE [LARGE SCALE GENOMIC DNA]</scope>
    <source>
        <strain evidence="2 3">DSM 24757</strain>
    </source>
</reference>
<keyword evidence="1" id="KW-0472">Membrane</keyword>
<keyword evidence="1" id="KW-0812">Transmembrane</keyword>
<dbReference type="RefSeq" id="WP_057637491.1">
    <property type="nucleotide sequence ID" value="NZ_LDJM01000015.1"/>
</dbReference>
<dbReference type="AlphaFoldDB" id="A0A0R0D7Z3"/>
<sequence>MSAELHATTAAKTSKSGFFSFFESLLSFVLCALMAIGLIAATATWRSSTVEFIGSDRMRITENTWWGLLSDETTYRSSAGGWLLIRSNGDEVAVSAQPIRINN</sequence>
<gene>
    <name evidence="2" type="ORF">ABB30_06415</name>
</gene>
<dbReference type="OrthoDB" id="5966659at2"/>
<keyword evidence="1" id="KW-1133">Transmembrane helix</keyword>
<dbReference type="EMBL" id="LDJM01000015">
    <property type="protein sequence ID" value="KRG77883.1"/>
    <property type="molecule type" value="Genomic_DNA"/>
</dbReference>